<name>A0A4Y9QKE1_9BACT</name>
<dbReference type="OrthoDB" id="9779889at2"/>
<dbReference type="SUPFAM" id="SSF46565">
    <property type="entry name" value="Chaperone J-domain"/>
    <property type="match status" value="1"/>
</dbReference>
<evidence type="ECO:0000313" key="4">
    <source>
        <dbReference type="Proteomes" id="UP000297647"/>
    </source>
</evidence>
<gene>
    <name evidence="3" type="ORF">E4S40_12990</name>
</gene>
<dbReference type="PANTHER" id="PTHR44360:SF1">
    <property type="entry name" value="DNAJ HOMOLOG SUBFAMILY B MEMBER 9"/>
    <property type="match status" value="1"/>
</dbReference>
<reference evidence="3 4" key="1">
    <citation type="submission" date="2019-03" db="EMBL/GenBank/DDBJ databases">
        <title>Algoriphagus sp. nov, a new strain isolated from root system soil of mangrove plant Kandelia.</title>
        <authorList>
            <person name="Yin Q."/>
            <person name="Wang K."/>
            <person name="Song Z."/>
        </authorList>
    </citation>
    <scope>NUCLEOTIDE SEQUENCE [LARGE SCALE GENOMIC DNA]</scope>
    <source>
        <strain evidence="3 4">XY-J91</strain>
    </source>
</reference>
<evidence type="ECO:0000256" key="1">
    <source>
        <dbReference type="ARBA" id="ARBA00023186"/>
    </source>
</evidence>
<dbReference type="PRINTS" id="PR00625">
    <property type="entry name" value="JDOMAIN"/>
</dbReference>
<evidence type="ECO:0000259" key="2">
    <source>
        <dbReference type="PROSITE" id="PS50076"/>
    </source>
</evidence>
<dbReference type="Proteomes" id="UP000297647">
    <property type="component" value="Unassembled WGS sequence"/>
</dbReference>
<feature type="domain" description="J" evidence="2">
    <location>
        <begin position="3"/>
        <end position="67"/>
    </location>
</feature>
<dbReference type="RefSeq" id="WP_135074833.1">
    <property type="nucleotide sequence ID" value="NZ_SPSB01000004.1"/>
</dbReference>
<dbReference type="GO" id="GO:0036503">
    <property type="term" value="P:ERAD pathway"/>
    <property type="evidence" value="ECO:0007669"/>
    <property type="project" value="TreeGrafter"/>
</dbReference>
<dbReference type="AlphaFoldDB" id="A0A4Y9QKE1"/>
<dbReference type="EMBL" id="SPSB01000004">
    <property type="protein sequence ID" value="TFV93174.1"/>
    <property type="molecule type" value="Genomic_DNA"/>
</dbReference>
<dbReference type="CDD" id="cd06257">
    <property type="entry name" value="DnaJ"/>
    <property type="match status" value="1"/>
</dbReference>
<organism evidence="3 4">
    <name type="scientific">Algoriphagus kandeliae</name>
    <dbReference type="NCBI Taxonomy" id="2562278"/>
    <lineage>
        <taxon>Bacteria</taxon>
        <taxon>Pseudomonadati</taxon>
        <taxon>Bacteroidota</taxon>
        <taxon>Cytophagia</taxon>
        <taxon>Cytophagales</taxon>
        <taxon>Cyclobacteriaceae</taxon>
        <taxon>Algoriphagus</taxon>
    </lineage>
</organism>
<accession>A0A4Y9QKE1</accession>
<comment type="caution">
    <text evidence="3">The sequence shown here is derived from an EMBL/GenBank/DDBJ whole genome shotgun (WGS) entry which is preliminary data.</text>
</comment>
<protein>
    <submittedName>
        <fullName evidence="3">J domain-containing protein</fullName>
    </submittedName>
</protein>
<dbReference type="Pfam" id="PF00226">
    <property type="entry name" value="DnaJ"/>
    <property type="match status" value="1"/>
</dbReference>
<dbReference type="GO" id="GO:0051787">
    <property type="term" value="F:misfolded protein binding"/>
    <property type="evidence" value="ECO:0007669"/>
    <property type="project" value="TreeGrafter"/>
</dbReference>
<dbReference type="SMART" id="SM00271">
    <property type="entry name" value="DnaJ"/>
    <property type="match status" value="1"/>
</dbReference>
<sequence length="277" mass="31432">MKNYYDILGVNQNATQEEIKKAYRKLVLEWHPDKNPSPEAHDKFIEINEAYLVLSDSAKRSVYDQLFNSHTKKSVPDDQKYSESSDFDDFVNRSREKAKKYADFSFEEFSKSLAKSLGEAGKVVGKSAGNSILYYILGGVVLFFGRMIYSETKSSLNNLPMEERLVFSDSLKRITFTDMEAVRKREENSIITADASGFIKVTQDSVTVLILTINGEDVPREESLFCKIRSVTKSTDSNNFTSFDFKTNEGDISILVKPDGTPFNLIAFPYSFTPKND</sequence>
<keyword evidence="4" id="KW-1185">Reference proteome</keyword>
<dbReference type="Gene3D" id="1.10.287.110">
    <property type="entry name" value="DnaJ domain"/>
    <property type="match status" value="1"/>
</dbReference>
<dbReference type="GO" id="GO:0051087">
    <property type="term" value="F:protein-folding chaperone binding"/>
    <property type="evidence" value="ECO:0007669"/>
    <property type="project" value="TreeGrafter"/>
</dbReference>
<keyword evidence="1" id="KW-0143">Chaperone</keyword>
<dbReference type="PANTHER" id="PTHR44360">
    <property type="entry name" value="DNAJ HOMOLOG SUBFAMILY B MEMBER 9"/>
    <property type="match status" value="1"/>
</dbReference>
<dbReference type="InterPro" id="IPR051948">
    <property type="entry name" value="Hsp70_co-chaperone_J-domain"/>
</dbReference>
<proteinExistence type="predicted"/>
<dbReference type="InterPro" id="IPR036869">
    <property type="entry name" value="J_dom_sf"/>
</dbReference>
<evidence type="ECO:0000313" key="3">
    <source>
        <dbReference type="EMBL" id="TFV93174.1"/>
    </source>
</evidence>
<dbReference type="InterPro" id="IPR001623">
    <property type="entry name" value="DnaJ_domain"/>
</dbReference>
<dbReference type="PROSITE" id="PS50076">
    <property type="entry name" value="DNAJ_2"/>
    <property type="match status" value="1"/>
</dbReference>